<keyword evidence="2" id="KW-0472">Membrane</keyword>
<dbReference type="PANTHER" id="PTHR30093">
    <property type="entry name" value="GENERAL SECRETION PATHWAY PROTEIN G"/>
    <property type="match status" value="1"/>
</dbReference>
<dbReference type="Gene3D" id="3.30.700.10">
    <property type="entry name" value="Glycoprotein, Type 4 Pilin"/>
    <property type="match status" value="1"/>
</dbReference>
<evidence type="ECO:0000256" key="2">
    <source>
        <dbReference type="SAM" id="Phobius"/>
    </source>
</evidence>
<organism evidence="3 4">
    <name type="scientific">Coraliomargarita algicola</name>
    <dbReference type="NCBI Taxonomy" id="3092156"/>
    <lineage>
        <taxon>Bacteria</taxon>
        <taxon>Pseudomonadati</taxon>
        <taxon>Verrucomicrobiota</taxon>
        <taxon>Opitutia</taxon>
        <taxon>Puniceicoccales</taxon>
        <taxon>Coraliomargaritaceae</taxon>
        <taxon>Coraliomargarita</taxon>
    </lineage>
</organism>
<dbReference type="RefSeq" id="WP_319834578.1">
    <property type="nucleotide sequence ID" value="NZ_CP138858.1"/>
</dbReference>
<dbReference type="SUPFAM" id="SSF54523">
    <property type="entry name" value="Pili subunits"/>
    <property type="match status" value="1"/>
</dbReference>
<dbReference type="InterPro" id="IPR045584">
    <property type="entry name" value="Pilin-like"/>
</dbReference>
<keyword evidence="4" id="KW-1185">Reference proteome</keyword>
<protein>
    <submittedName>
        <fullName evidence="3">Prepilin-type N-terminal cleavage/methylation domain-containing protein</fullName>
    </submittedName>
</protein>
<feature type="transmembrane region" description="Helical" evidence="2">
    <location>
        <begin position="20"/>
        <end position="42"/>
    </location>
</feature>
<dbReference type="NCBIfam" id="TIGR04294">
    <property type="entry name" value="pre_pil_HX9DG"/>
    <property type="match status" value="1"/>
</dbReference>
<dbReference type="NCBIfam" id="TIGR02532">
    <property type="entry name" value="IV_pilin_GFxxxE"/>
    <property type="match status" value="1"/>
</dbReference>
<evidence type="ECO:0000313" key="4">
    <source>
        <dbReference type="Proteomes" id="UP001324993"/>
    </source>
</evidence>
<accession>A0ABZ0RNF2</accession>
<keyword evidence="2" id="KW-1133">Transmembrane helix</keyword>
<proteinExistence type="predicted"/>
<sequence length="228" mass="25151">MHIITNLYPKNKQATRPNNIGFTLIELLASIAIIGVLMAILIPAIGRIKASAQNANCASNMRELGQGLLLFTQDNKGQLPLSIQPDPRKPDDDGTVSWQILMMRQLDVPFAQRGDKSIFICPSHRNTYPQDAYRTYALNLSGAEPTVDAPRLLSLTNPSQTALLVESRHESGGAGYVSLSRSINGGSGKHRLDYRHNGQMNIFMADGHIQSISEDDPKIDDYLLNIRN</sequence>
<dbReference type="PANTHER" id="PTHR30093:SF2">
    <property type="entry name" value="TYPE II SECRETION SYSTEM PROTEIN H"/>
    <property type="match status" value="1"/>
</dbReference>
<dbReference type="Proteomes" id="UP001324993">
    <property type="component" value="Chromosome"/>
</dbReference>
<dbReference type="EMBL" id="CP138858">
    <property type="protein sequence ID" value="WPJ97751.1"/>
    <property type="molecule type" value="Genomic_DNA"/>
</dbReference>
<name>A0ABZ0RNF2_9BACT</name>
<dbReference type="InterPro" id="IPR000983">
    <property type="entry name" value="Bac_GSPG_pilin"/>
</dbReference>
<gene>
    <name evidence="3" type="ORF">SH580_08510</name>
</gene>
<dbReference type="InterPro" id="IPR027558">
    <property type="entry name" value="Pre_pil_HX9DG_C"/>
</dbReference>
<keyword evidence="1" id="KW-0488">Methylation</keyword>
<reference evidence="3 4" key="1">
    <citation type="submission" date="2023-11" db="EMBL/GenBank/DDBJ databases">
        <title>Coraliomargarita sp. nov., isolated from marine algae.</title>
        <authorList>
            <person name="Lee J.K."/>
            <person name="Baek J.H."/>
            <person name="Kim J.M."/>
            <person name="Choi D.G."/>
            <person name="Jeon C.O."/>
        </authorList>
    </citation>
    <scope>NUCLEOTIDE SEQUENCE [LARGE SCALE GENOMIC DNA]</scope>
    <source>
        <strain evidence="3 4">J2-16</strain>
    </source>
</reference>
<evidence type="ECO:0000313" key="3">
    <source>
        <dbReference type="EMBL" id="WPJ97751.1"/>
    </source>
</evidence>
<keyword evidence="2" id="KW-0812">Transmembrane</keyword>
<dbReference type="Pfam" id="PF07963">
    <property type="entry name" value="N_methyl"/>
    <property type="match status" value="1"/>
</dbReference>
<evidence type="ECO:0000256" key="1">
    <source>
        <dbReference type="ARBA" id="ARBA00022481"/>
    </source>
</evidence>
<dbReference type="PRINTS" id="PR00813">
    <property type="entry name" value="BCTERIALGSPG"/>
</dbReference>
<dbReference type="InterPro" id="IPR012902">
    <property type="entry name" value="N_methyl_site"/>
</dbReference>